<dbReference type="PANTHER" id="PTHR10151">
    <property type="entry name" value="ECTONUCLEOTIDE PYROPHOSPHATASE/PHOSPHODIESTERASE"/>
    <property type="match status" value="1"/>
</dbReference>
<dbReference type="Proteomes" id="UP000317422">
    <property type="component" value="Unassembled WGS sequence"/>
</dbReference>
<evidence type="ECO:0000313" key="2">
    <source>
        <dbReference type="Proteomes" id="UP000317422"/>
    </source>
</evidence>
<dbReference type="InterPro" id="IPR002591">
    <property type="entry name" value="Phosphodiest/P_Trfase"/>
</dbReference>
<dbReference type="GO" id="GO:0016787">
    <property type="term" value="F:hydrolase activity"/>
    <property type="evidence" value="ECO:0007669"/>
    <property type="project" value="UniProtKB-ARBA"/>
</dbReference>
<dbReference type="EMBL" id="VFQC01000001">
    <property type="protein sequence ID" value="TQN32277.1"/>
    <property type="molecule type" value="Genomic_DNA"/>
</dbReference>
<organism evidence="1 2">
    <name type="scientific">Haloactinospora alba</name>
    <dbReference type="NCBI Taxonomy" id="405555"/>
    <lineage>
        <taxon>Bacteria</taxon>
        <taxon>Bacillati</taxon>
        <taxon>Actinomycetota</taxon>
        <taxon>Actinomycetes</taxon>
        <taxon>Streptosporangiales</taxon>
        <taxon>Nocardiopsidaceae</taxon>
        <taxon>Haloactinospora</taxon>
    </lineage>
</organism>
<protein>
    <submittedName>
        <fullName evidence="1">Type I phosphodiesterase/nucleotide pyrophosphatase</fullName>
    </submittedName>
</protein>
<name>A0A543NKD2_9ACTN</name>
<gene>
    <name evidence="1" type="ORF">FHX37_2227</name>
</gene>
<dbReference type="Gene3D" id="3.40.720.10">
    <property type="entry name" value="Alkaline Phosphatase, subunit A"/>
    <property type="match status" value="1"/>
</dbReference>
<evidence type="ECO:0000313" key="1">
    <source>
        <dbReference type="EMBL" id="TQN32277.1"/>
    </source>
</evidence>
<comment type="caution">
    <text evidence="1">The sequence shown here is derived from an EMBL/GenBank/DDBJ whole genome shotgun (WGS) entry which is preliminary data.</text>
</comment>
<dbReference type="AlphaFoldDB" id="A0A543NKD2"/>
<dbReference type="RefSeq" id="WP_141923794.1">
    <property type="nucleotide sequence ID" value="NZ_VFQC01000001.1"/>
</dbReference>
<accession>A0A543NKD2</accession>
<keyword evidence="2" id="KW-1185">Reference proteome</keyword>
<proteinExistence type="predicted"/>
<dbReference type="OrthoDB" id="9779267at2"/>
<sequence>MDAAFEVPRYGRASLADLLPSVVSSLGAVEEPNPLGLPPVRRACVLLVDGMGWEALASRRGHAPFLASLADGASPITAGFPSTTATSLTTLGTGAAPGQHGVVGLQVAIPGSDRVLHQLRWNGDIDPETWQPRRTVYERAETAGIATSYIAAGSYEGSGLTLASTRGSRYVAADSVTELAVQAGAVLSSADRCLAVVYHSDLDTYGHMFGVDSSHWRLHLGQVDRLAEQLANALPPDAALYITADHGMVDTNAGSRVDVESPPELSAGVRVLAGEARARHVYTRPGAQEDVLAAWRQELAARADVVSREQAISAGLFGPVSEELRPRIGDVLALARGDTALVAPRSERVESSLVGQHGSLTPDELRVPLLSVSTASGGAGAAVR</sequence>
<dbReference type="InterPro" id="IPR017850">
    <property type="entry name" value="Alkaline_phosphatase_core_sf"/>
</dbReference>
<dbReference type="Pfam" id="PF01663">
    <property type="entry name" value="Phosphodiest"/>
    <property type="match status" value="1"/>
</dbReference>
<reference evidence="1 2" key="1">
    <citation type="submission" date="2019-06" db="EMBL/GenBank/DDBJ databases">
        <title>Sequencing the genomes of 1000 actinobacteria strains.</title>
        <authorList>
            <person name="Klenk H.-P."/>
        </authorList>
    </citation>
    <scope>NUCLEOTIDE SEQUENCE [LARGE SCALE GENOMIC DNA]</scope>
    <source>
        <strain evidence="1 2">DSM 45015</strain>
    </source>
</reference>
<dbReference type="SUPFAM" id="SSF53649">
    <property type="entry name" value="Alkaline phosphatase-like"/>
    <property type="match status" value="1"/>
</dbReference>
<dbReference type="PANTHER" id="PTHR10151:SF120">
    <property type="entry name" value="BIS(5'-ADENOSYL)-TRIPHOSPHATASE"/>
    <property type="match status" value="1"/>
</dbReference>